<dbReference type="EMBL" id="CP121195">
    <property type="protein sequence ID" value="XBH15107.1"/>
    <property type="molecule type" value="Genomic_DNA"/>
</dbReference>
<sequence length="187" mass="21298">MAYRERWTKEIVEMRRLLAEFAMKEECKWGKPTYTVNGNNVVILQGFKEFFALGFFQGALLKDPKKLLVQLGQTQAGRVMKFAGAEEIISKAATIRAYVREAMAIEKAGLRVERKKTEDFPVPEELKAKFQSDPRFKKAFLALTPGRQRGYLYHLAAAKQGSTRVARIEKAMPAILAGRGFLERPKR</sequence>
<evidence type="ECO:0000313" key="2">
    <source>
        <dbReference type="EMBL" id="XBH15107.1"/>
    </source>
</evidence>
<dbReference type="SUPFAM" id="SSF159888">
    <property type="entry name" value="YdhG-like"/>
    <property type="match status" value="1"/>
</dbReference>
<gene>
    <name evidence="2" type="ORF">P8936_08065</name>
</gene>
<dbReference type="Gene3D" id="3.90.1150.200">
    <property type="match status" value="1"/>
</dbReference>
<proteinExistence type="predicted"/>
<reference evidence="2" key="1">
    <citation type="submission" date="2023-03" db="EMBL/GenBank/DDBJ databases">
        <title>Edaphobacter sp.</title>
        <authorList>
            <person name="Huber K.J."/>
            <person name="Papendorf J."/>
            <person name="Pilke C."/>
            <person name="Bunk B."/>
            <person name="Sproeer C."/>
            <person name="Pester M."/>
        </authorList>
    </citation>
    <scope>NUCLEOTIDE SEQUENCE</scope>
    <source>
        <strain evidence="2">DSM 109920</strain>
    </source>
</reference>
<evidence type="ECO:0000259" key="1">
    <source>
        <dbReference type="Pfam" id="PF08818"/>
    </source>
</evidence>
<name>A0AAU7DD67_9BACT</name>
<protein>
    <submittedName>
        <fullName evidence="2">YdeI/OmpD-associated family protein</fullName>
    </submittedName>
</protein>
<dbReference type="Pfam" id="PF08818">
    <property type="entry name" value="DUF1801"/>
    <property type="match status" value="1"/>
</dbReference>
<dbReference type="AlphaFoldDB" id="A0AAU7DD67"/>
<dbReference type="RefSeq" id="WP_348270125.1">
    <property type="nucleotide sequence ID" value="NZ_CP121195.1"/>
</dbReference>
<dbReference type="InterPro" id="IPR014922">
    <property type="entry name" value="YdhG-like"/>
</dbReference>
<dbReference type="Pfam" id="PF13376">
    <property type="entry name" value="OmdA"/>
    <property type="match status" value="1"/>
</dbReference>
<dbReference type="InterPro" id="IPR016786">
    <property type="entry name" value="YdeI_bac"/>
</dbReference>
<accession>A0AAU7DD67</accession>
<dbReference type="PIRSF" id="PIRSF021308">
    <property type="entry name" value="UCP021308"/>
    <property type="match status" value="1"/>
</dbReference>
<feature type="domain" description="YdhG-like" evidence="1">
    <location>
        <begin position="8"/>
        <end position="103"/>
    </location>
</feature>
<organism evidence="2">
    <name type="scientific">Edaphobacter paludis</name>
    <dbReference type="NCBI Taxonomy" id="3035702"/>
    <lineage>
        <taxon>Bacteria</taxon>
        <taxon>Pseudomonadati</taxon>
        <taxon>Acidobacteriota</taxon>
        <taxon>Terriglobia</taxon>
        <taxon>Terriglobales</taxon>
        <taxon>Acidobacteriaceae</taxon>
        <taxon>Edaphobacter</taxon>
    </lineage>
</organism>